<dbReference type="EMBL" id="CP024608">
    <property type="protein sequence ID" value="ATQ74086.1"/>
    <property type="molecule type" value="Genomic_DNA"/>
</dbReference>
<sequence>MKNMLMTCALLAFTSAAFAAPEAAAPAAKSAQRNKMVTCNADASGKKGDERKAFMKECLSAKPAAPSATPQQNKMKTCNADATGKKGDERKAFMKSCLSAPK</sequence>
<dbReference type="AlphaFoldDB" id="A0A2D2DGI9"/>
<keyword evidence="2" id="KW-0732">Signal</keyword>
<dbReference type="OrthoDB" id="8001925at2"/>
<proteinExistence type="predicted"/>
<reference evidence="3" key="1">
    <citation type="submission" date="2017-10" db="EMBL/GenBank/DDBJ databases">
        <title>Massilia psychrophilum sp. nov., a novel purple-pigmented bacterium isolated from Tianshan glacier, Xinjiang Municipality, China.</title>
        <authorList>
            <person name="Wang H."/>
        </authorList>
    </citation>
    <scope>NUCLEOTIDE SEQUENCE [LARGE SCALE GENOMIC DNA]</scope>
    <source>
        <strain evidence="3">B2</strain>
    </source>
</reference>
<name>A0A2D2DGI9_9BURK</name>
<feature type="signal peptide" evidence="2">
    <location>
        <begin position="1"/>
        <end position="19"/>
    </location>
</feature>
<gene>
    <name evidence="3" type="ORF">CR152_05800</name>
</gene>
<feature type="region of interest" description="Disordered" evidence="1">
    <location>
        <begin position="62"/>
        <end position="85"/>
    </location>
</feature>
<dbReference type="KEGG" id="mass:CR152_05800"/>
<evidence type="ECO:0000256" key="2">
    <source>
        <dbReference type="SAM" id="SignalP"/>
    </source>
</evidence>
<evidence type="ECO:0000256" key="1">
    <source>
        <dbReference type="SAM" id="MobiDB-lite"/>
    </source>
</evidence>
<evidence type="ECO:0000313" key="3">
    <source>
        <dbReference type="EMBL" id="ATQ74086.1"/>
    </source>
</evidence>
<dbReference type="InterPro" id="IPR011690">
    <property type="entry name" value="P_starv_induced_PsiF"/>
</dbReference>
<dbReference type="Pfam" id="PF07769">
    <property type="entry name" value="PsiF_repeat"/>
    <property type="match status" value="2"/>
</dbReference>
<keyword evidence="4" id="KW-1185">Reference proteome</keyword>
<protein>
    <submittedName>
        <fullName evidence="3">Phosphate starvation-inducible protein PsiF</fullName>
    </submittedName>
</protein>
<dbReference type="RefSeq" id="WP_099874074.1">
    <property type="nucleotide sequence ID" value="NZ_CP024608.1"/>
</dbReference>
<evidence type="ECO:0000313" key="4">
    <source>
        <dbReference type="Proteomes" id="UP000229897"/>
    </source>
</evidence>
<dbReference type="Proteomes" id="UP000229897">
    <property type="component" value="Chromosome"/>
</dbReference>
<feature type="chain" id="PRO_5013628861" evidence="2">
    <location>
        <begin position="20"/>
        <end position="102"/>
    </location>
</feature>
<organism evidence="3 4">
    <name type="scientific">Massilia violaceinigra</name>
    <dbReference type="NCBI Taxonomy" id="2045208"/>
    <lineage>
        <taxon>Bacteria</taxon>
        <taxon>Pseudomonadati</taxon>
        <taxon>Pseudomonadota</taxon>
        <taxon>Betaproteobacteria</taxon>
        <taxon>Burkholderiales</taxon>
        <taxon>Oxalobacteraceae</taxon>
        <taxon>Telluria group</taxon>
        <taxon>Massilia</taxon>
    </lineage>
</organism>
<accession>A0A2D2DGI9</accession>